<accession>A0A382WZB6</accession>
<proteinExistence type="predicted"/>
<dbReference type="AlphaFoldDB" id="A0A382WZB6"/>
<feature type="non-terminal residue" evidence="1">
    <location>
        <position position="91"/>
    </location>
</feature>
<protein>
    <submittedName>
        <fullName evidence="1">Uncharacterized protein</fullName>
    </submittedName>
</protein>
<gene>
    <name evidence="1" type="ORF">METZ01_LOCUS416803</name>
</gene>
<name>A0A382WZB6_9ZZZZ</name>
<dbReference type="EMBL" id="UINC01163567">
    <property type="protein sequence ID" value="SVD63949.1"/>
    <property type="molecule type" value="Genomic_DNA"/>
</dbReference>
<sequence>MNTATASQLPFDFLEVPDVDGPTIFRVVPAPEPGPAERLATVHRLVTDVLAAEPAVVGAIRRQTEPIGVGPAVKLSPSVYRRRRFLVSVAL</sequence>
<reference evidence="1" key="1">
    <citation type="submission" date="2018-05" db="EMBL/GenBank/DDBJ databases">
        <authorList>
            <person name="Lanie J.A."/>
            <person name="Ng W.-L."/>
            <person name="Kazmierczak K.M."/>
            <person name="Andrzejewski T.M."/>
            <person name="Davidsen T.M."/>
            <person name="Wayne K.J."/>
            <person name="Tettelin H."/>
            <person name="Glass J.I."/>
            <person name="Rusch D."/>
            <person name="Podicherti R."/>
            <person name="Tsui H.-C.T."/>
            <person name="Winkler M.E."/>
        </authorList>
    </citation>
    <scope>NUCLEOTIDE SEQUENCE</scope>
</reference>
<evidence type="ECO:0000313" key="1">
    <source>
        <dbReference type="EMBL" id="SVD63949.1"/>
    </source>
</evidence>
<organism evidence="1">
    <name type="scientific">marine metagenome</name>
    <dbReference type="NCBI Taxonomy" id="408172"/>
    <lineage>
        <taxon>unclassified sequences</taxon>
        <taxon>metagenomes</taxon>
        <taxon>ecological metagenomes</taxon>
    </lineage>
</organism>